<proteinExistence type="predicted"/>
<comment type="caution">
    <text evidence="1">The sequence shown here is derived from an EMBL/GenBank/DDBJ whole genome shotgun (WGS) entry which is preliminary data.</text>
</comment>
<name>A0ABD5RTK5_9EURY</name>
<dbReference type="RefSeq" id="WP_247421990.1">
    <property type="nucleotide sequence ID" value="NZ_JALLGW010000009.1"/>
</dbReference>
<evidence type="ECO:0000313" key="2">
    <source>
        <dbReference type="Proteomes" id="UP001596099"/>
    </source>
</evidence>
<evidence type="ECO:0008006" key="3">
    <source>
        <dbReference type="Google" id="ProtNLM"/>
    </source>
</evidence>
<accession>A0ABD5RTK5</accession>
<dbReference type="EMBL" id="JBHSQH010000003">
    <property type="protein sequence ID" value="MFC5973679.1"/>
    <property type="molecule type" value="Genomic_DNA"/>
</dbReference>
<organism evidence="1 2">
    <name type="scientific">Halomarina salina</name>
    <dbReference type="NCBI Taxonomy" id="1872699"/>
    <lineage>
        <taxon>Archaea</taxon>
        <taxon>Methanobacteriati</taxon>
        <taxon>Methanobacteriota</taxon>
        <taxon>Stenosarchaea group</taxon>
        <taxon>Halobacteria</taxon>
        <taxon>Halobacteriales</taxon>
        <taxon>Natronomonadaceae</taxon>
        <taxon>Halomarina</taxon>
    </lineage>
</organism>
<gene>
    <name evidence="1" type="ORF">ACFPYI_20305</name>
</gene>
<reference evidence="1 2" key="1">
    <citation type="journal article" date="2019" name="Int. J. Syst. Evol. Microbiol.">
        <title>The Global Catalogue of Microorganisms (GCM) 10K type strain sequencing project: providing services to taxonomists for standard genome sequencing and annotation.</title>
        <authorList>
            <consortium name="The Broad Institute Genomics Platform"/>
            <consortium name="The Broad Institute Genome Sequencing Center for Infectious Disease"/>
            <person name="Wu L."/>
            <person name="Ma J."/>
        </authorList>
    </citation>
    <scope>NUCLEOTIDE SEQUENCE [LARGE SCALE GENOMIC DNA]</scope>
    <source>
        <strain evidence="1 2">CGMCC 1.12543</strain>
    </source>
</reference>
<dbReference type="AlphaFoldDB" id="A0ABD5RTK5"/>
<sequence>MTRSAKVIVYVTPSTKEEVERRAAHDGESVSTWCARVLDRALVMDAQDEISAEVRAEERLTELHSLAKDEMAAIARDVADMVARSSCYTVANWELLKREFEDSERREALSTGSRRLRQNLDIDISESSGTEGLDFDALRDNGGDDR</sequence>
<evidence type="ECO:0000313" key="1">
    <source>
        <dbReference type="EMBL" id="MFC5973679.1"/>
    </source>
</evidence>
<dbReference type="Proteomes" id="UP001596099">
    <property type="component" value="Unassembled WGS sequence"/>
</dbReference>
<protein>
    <recommendedName>
        <fullName evidence="3">Ribbon-helix-helix protein, CopG family</fullName>
    </recommendedName>
</protein>
<keyword evidence="2" id="KW-1185">Reference proteome</keyword>